<accession>A0ABW5CH48</accession>
<reference evidence="9" key="1">
    <citation type="journal article" date="2019" name="Int. J. Syst. Evol. Microbiol.">
        <title>The Global Catalogue of Microorganisms (GCM) 10K type strain sequencing project: providing services to taxonomists for standard genome sequencing and annotation.</title>
        <authorList>
            <consortium name="The Broad Institute Genomics Platform"/>
            <consortium name="The Broad Institute Genome Sequencing Center for Infectious Disease"/>
            <person name="Wu L."/>
            <person name="Ma J."/>
        </authorList>
    </citation>
    <scope>NUCLEOTIDE SEQUENCE [LARGE SCALE GENOMIC DNA]</scope>
    <source>
        <strain evidence="9">KCTC 15012</strain>
    </source>
</reference>
<dbReference type="CDD" id="cd06257">
    <property type="entry name" value="DnaJ"/>
    <property type="match status" value="1"/>
</dbReference>
<dbReference type="RefSeq" id="WP_377318925.1">
    <property type="nucleotide sequence ID" value="NZ_JBHUIY010000056.1"/>
</dbReference>
<gene>
    <name evidence="8" type="ORF">ACFSNB_17485</name>
</gene>
<comment type="subcellular location">
    <subcellularLocation>
        <location evidence="1">Membrane</location>
        <topology evidence="1">Single-pass membrane protein</topology>
    </subcellularLocation>
</comment>
<dbReference type="Proteomes" id="UP001597296">
    <property type="component" value="Unassembled WGS sequence"/>
</dbReference>
<dbReference type="EMBL" id="JBHUIY010000056">
    <property type="protein sequence ID" value="MFD2235596.1"/>
    <property type="molecule type" value="Genomic_DNA"/>
</dbReference>
<proteinExistence type="inferred from homology"/>
<evidence type="ECO:0000256" key="5">
    <source>
        <dbReference type="ARBA" id="ARBA00038105"/>
    </source>
</evidence>
<comment type="caution">
    <text evidence="8">The sequence shown here is derived from an EMBL/GenBank/DDBJ whole genome shotgun (WGS) entry which is preliminary data.</text>
</comment>
<keyword evidence="4 6" id="KW-0472">Membrane</keyword>
<dbReference type="PROSITE" id="PS50076">
    <property type="entry name" value="DNAJ_2"/>
    <property type="match status" value="1"/>
</dbReference>
<dbReference type="Gene3D" id="1.10.287.110">
    <property type="entry name" value="DnaJ domain"/>
    <property type="match status" value="1"/>
</dbReference>
<dbReference type="PANTHER" id="PTHR12763">
    <property type="match status" value="1"/>
</dbReference>
<evidence type="ECO:0000256" key="6">
    <source>
        <dbReference type="SAM" id="Phobius"/>
    </source>
</evidence>
<evidence type="ECO:0000256" key="4">
    <source>
        <dbReference type="ARBA" id="ARBA00023136"/>
    </source>
</evidence>
<feature type="transmembrane region" description="Helical" evidence="6">
    <location>
        <begin position="37"/>
        <end position="64"/>
    </location>
</feature>
<sequence length="152" mass="15901">MASWLILGGGTLLLLVGLGWLGRTAPGRVRSVLLGLAWLLLAAVGVVLLLTGRVAGLAALLVGLSPWLARALRLPQLWRLLRDGAPAAAPPPGGMQAMSRAQAYAVLGLAPGATPAQVRAAHRRLIRANHPDRGGSTWIAAQLNQARDLLLR</sequence>
<keyword evidence="9" id="KW-1185">Reference proteome</keyword>
<comment type="similarity">
    <text evidence="5">Belongs to the TIM14 family.</text>
</comment>
<protein>
    <recommendedName>
        <fullName evidence="7">J domain-containing protein</fullName>
    </recommendedName>
</protein>
<evidence type="ECO:0000313" key="9">
    <source>
        <dbReference type="Proteomes" id="UP001597296"/>
    </source>
</evidence>
<evidence type="ECO:0000256" key="1">
    <source>
        <dbReference type="ARBA" id="ARBA00004167"/>
    </source>
</evidence>
<evidence type="ECO:0000256" key="3">
    <source>
        <dbReference type="ARBA" id="ARBA00022989"/>
    </source>
</evidence>
<keyword evidence="3 6" id="KW-1133">Transmembrane helix</keyword>
<organism evidence="8 9">
    <name type="scientific">Phaeospirillum tilakii</name>
    <dbReference type="NCBI Taxonomy" id="741673"/>
    <lineage>
        <taxon>Bacteria</taxon>
        <taxon>Pseudomonadati</taxon>
        <taxon>Pseudomonadota</taxon>
        <taxon>Alphaproteobacteria</taxon>
        <taxon>Rhodospirillales</taxon>
        <taxon>Rhodospirillaceae</taxon>
        <taxon>Phaeospirillum</taxon>
    </lineage>
</organism>
<keyword evidence="2 6" id="KW-0812">Transmembrane</keyword>
<name>A0ABW5CH48_9PROT</name>
<dbReference type="PANTHER" id="PTHR12763:SF28">
    <property type="entry name" value="GEO10507P1-RELATED"/>
    <property type="match status" value="1"/>
</dbReference>
<dbReference type="InterPro" id="IPR001623">
    <property type="entry name" value="DnaJ_domain"/>
</dbReference>
<evidence type="ECO:0000256" key="2">
    <source>
        <dbReference type="ARBA" id="ARBA00022692"/>
    </source>
</evidence>
<dbReference type="InterPro" id="IPR036869">
    <property type="entry name" value="J_dom_sf"/>
</dbReference>
<evidence type="ECO:0000259" key="7">
    <source>
        <dbReference type="PROSITE" id="PS50076"/>
    </source>
</evidence>
<feature type="domain" description="J" evidence="7">
    <location>
        <begin position="102"/>
        <end position="152"/>
    </location>
</feature>
<evidence type="ECO:0000313" key="8">
    <source>
        <dbReference type="EMBL" id="MFD2235596.1"/>
    </source>
</evidence>
<dbReference type="SUPFAM" id="SSF46565">
    <property type="entry name" value="Chaperone J-domain"/>
    <property type="match status" value="1"/>
</dbReference>